<dbReference type="AlphaFoldDB" id="A0A8T0UX42"/>
<evidence type="ECO:0000313" key="3">
    <source>
        <dbReference type="EMBL" id="KAG2625746.1"/>
    </source>
</evidence>
<name>A0A8T0UX42_PANVG</name>
<feature type="region of interest" description="Disordered" evidence="1">
    <location>
        <begin position="1"/>
        <end position="41"/>
    </location>
</feature>
<proteinExistence type="predicted"/>
<evidence type="ECO:0000256" key="1">
    <source>
        <dbReference type="SAM" id="MobiDB-lite"/>
    </source>
</evidence>
<feature type="compositionally biased region" description="Polar residues" evidence="1">
    <location>
        <begin position="28"/>
        <end position="41"/>
    </location>
</feature>
<evidence type="ECO:0000256" key="2">
    <source>
        <dbReference type="SAM" id="Phobius"/>
    </source>
</evidence>
<evidence type="ECO:0000313" key="4">
    <source>
        <dbReference type="Proteomes" id="UP000823388"/>
    </source>
</evidence>
<dbReference type="Proteomes" id="UP000823388">
    <property type="component" value="Chromosome 3K"/>
</dbReference>
<protein>
    <submittedName>
        <fullName evidence="3">Uncharacterized protein</fullName>
    </submittedName>
</protein>
<keyword evidence="2" id="KW-0812">Transmembrane</keyword>
<comment type="caution">
    <text evidence="3">The sequence shown here is derived from an EMBL/GenBank/DDBJ whole genome shotgun (WGS) entry which is preliminary data.</text>
</comment>
<gene>
    <name evidence="3" type="ORF">PVAP13_3KG307100</name>
</gene>
<feature type="transmembrane region" description="Helical" evidence="2">
    <location>
        <begin position="186"/>
        <end position="206"/>
    </location>
</feature>
<reference evidence="3" key="1">
    <citation type="submission" date="2020-05" db="EMBL/GenBank/DDBJ databases">
        <title>WGS assembly of Panicum virgatum.</title>
        <authorList>
            <person name="Lovell J.T."/>
            <person name="Jenkins J."/>
            <person name="Shu S."/>
            <person name="Juenger T.E."/>
            <person name="Schmutz J."/>
        </authorList>
    </citation>
    <scope>NUCLEOTIDE SEQUENCE</scope>
    <source>
        <strain evidence="3">AP13</strain>
    </source>
</reference>
<dbReference type="PANTHER" id="PTHR33726:SF13">
    <property type="entry name" value="OS05G0565701 PROTEIN"/>
    <property type="match status" value="1"/>
</dbReference>
<keyword evidence="4" id="KW-1185">Reference proteome</keyword>
<accession>A0A8T0UX42</accession>
<dbReference type="EMBL" id="CM029041">
    <property type="protein sequence ID" value="KAG2625746.1"/>
    <property type="molecule type" value="Genomic_DNA"/>
</dbReference>
<feature type="compositionally biased region" description="Polar residues" evidence="1">
    <location>
        <begin position="1"/>
        <end position="12"/>
    </location>
</feature>
<feature type="compositionally biased region" description="Pro residues" evidence="1">
    <location>
        <begin position="14"/>
        <end position="24"/>
    </location>
</feature>
<keyword evidence="2" id="KW-1133">Transmembrane helix</keyword>
<dbReference type="PANTHER" id="PTHR33726">
    <property type="entry name" value="TRANSMEMBRANE PROTEIN"/>
    <property type="match status" value="1"/>
</dbReference>
<sequence length="210" mass="22168">METQRGRAQNRNLKPPPPALPYIPPGLASNSPLQAGRSSSARRLPLPPHLFLYPVSPNQNPVFTCQTKPPTKAAAAARPMAIIEADAVAAAARAVSVSETAPMSPAAEAAAGPARPRGGWLKKLIPRDYLPRSRRWRLAAPSAGGASRLASSLSRSLRWKRLPGLSSLSLRSGSASAVVDAVAFRVMYVVEAVVLGLALSCFFLCCGCHL</sequence>
<organism evidence="3 4">
    <name type="scientific">Panicum virgatum</name>
    <name type="common">Blackwell switchgrass</name>
    <dbReference type="NCBI Taxonomy" id="38727"/>
    <lineage>
        <taxon>Eukaryota</taxon>
        <taxon>Viridiplantae</taxon>
        <taxon>Streptophyta</taxon>
        <taxon>Embryophyta</taxon>
        <taxon>Tracheophyta</taxon>
        <taxon>Spermatophyta</taxon>
        <taxon>Magnoliopsida</taxon>
        <taxon>Liliopsida</taxon>
        <taxon>Poales</taxon>
        <taxon>Poaceae</taxon>
        <taxon>PACMAD clade</taxon>
        <taxon>Panicoideae</taxon>
        <taxon>Panicodae</taxon>
        <taxon>Paniceae</taxon>
        <taxon>Panicinae</taxon>
        <taxon>Panicum</taxon>
        <taxon>Panicum sect. Hiantes</taxon>
    </lineage>
</organism>
<keyword evidence="2" id="KW-0472">Membrane</keyword>